<organism evidence="2 3">
    <name type="scientific">Passalora fulva</name>
    <name type="common">Tomato leaf mold</name>
    <name type="synonym">Cladosporium fulvum</name>
    <dbReference type="NCBI Taxonomy" id="5499"/>
    <lineage>
        <taxon>Eukaryota</taxon>
        <taxon>Fungi</taxon>
        <taxon>Dikarya</taxon>
        <taxon>Ascomycota</taxon>
        <taxon>Pezizomycotina</taxon>
        <taxon>Dothideomycetes</taxon>
        <taxon>Dothideomycetidae</taxon>
        <taxon>Mycosphaerellales</taxon>
        <taxon>Mycosphaerellaceae</taxon>
        <taxon>Fulvia</taxon>
    </lineage>
</organism>
<accession>A0A9Q8P7P8</accession>
<dbReference type="Proteomes" id="UP000756132">
    <property type="component" value="Chromosome 4"/>
</dbReference>
<dbReference type="EMBL" id="CP090166">
    <property type="protein sequence ID" value="UJO16349.1"/>
    <property type="molecule type" value="Genomic_DNA"/>
</dbReference>
<dbReference type="RefSeq" id="XP_047760715.1">
    <property type="nucleotide sequence ID" value="XM_047904039.1"/>
</dbReference>
<gene>
    <name evidence="2" type="ORF">CLAFUR5_04891</name>
</gene>
<keyword evidence="3" id="KW-1185">Reference proteome</keyword>
<name>A0A9Q8P7P8_PASFU</name>
<dbReference type="PANTHER" id="PTHR33112">
    <property type="entry name" value="DOMAIN PROTEIN, PUTATIVE-RELATED"/>
    <property type="match status" value="1"/>
</dbReference>
<evidence type="ECO:0000313" key="2">
    <source>
        <dbReference type="EMBL" id="UJO16349.1"/>
    </source>
</evidence>
<reference evidence="2" key="2">
    <citation type="journal article" date="2022" name="Microb. Genom.">
        <title>A chromosome-scale genome assembly of the tomato pathogen Cladosporium fulvum reveals a compartmentalized genome architecture and the presence of a dispensable chromosome.</title>
        <authorList>
            <person name="Zaccaron A.Z."/>
            <person name="Chen L.H."/>
            <person name="Samaras A."/>
            <person name="Stergiopoulos I."/>
        </authorList>
    </citation>
    <scope>NUCLEOTIDE SEQUENCE</scope>
    <source>
        <strain evidence="2">Race5_Kim</strain>
    </source>
</reference>
<dbReference type="PANTHER" id="PTHR33112:SF16">
    <property type="entry name" value="HETEROKARYON INCOMPATIBILITY DOMAIN-CONTAINING PROTEIN"/>
    <property type="match status" value="1"/>
</dbReference>
<evidence type="ECO:0000259" key="1">
    <source>
        <dbReference type="Pfam" id="PF06985"/>
    </source>
</evidence>
<evidence type="ECO:0000313" key="3">
    <source>
        <dbReference type="Proteomes" id="UP000756132"/>
    </source>
</evidence>
<dbReference type="AlphaFoldDB" id="A0A9Q8P7P8"/>
<proteinExistence type="predicted"/>
<dbReference type="InterPro" id="IPR010730">
    <property type="entry name" value="HET"/>
</dbReference>
<reference evidence="2" key="1">
    <citation type="submission" date="2021-12" db="EMBL/GenBank/DDBJ databases">
        <authorList>
            <person name="Zaccaron A."/>
            <person name="Stergiopoulos I."/>
        </authorList>
    </citation>
    <scope>NUCLEOTIDE SEQUENCE</scope>
    <source>
        <strain evidence="2">Race5_Kim</strain>
    </source>
</reference>
<dbReference type="GeneID" id="71984769"/>
<dbReference type="Pfam" id="PF06985">
    <property type="entry name" value="HET"/>
    <property type="match status" value="1"/>
</dbReference>
<feature type="domain" description="Heterokaryon incompatibility" evidence="1">
    <location>
        <begin position="239"/>
        <end position="389"/>
    </location>
</feature>
<dbReference type="OrthoDB" id="3647162at2759"/>
<dbReference type="KEGG" id="ffu:CLAFUR5_04891"/>
<sequence>MDVLNYCSEYLRAKDVPDANEAPIEGFKKSTKWWKKRPGSKSKTNGEQKPETKLVNSAIHHHTVASLIAFAQIEKCYLCRELTKSLQRRCPRAFEVQNLSNYRTEICWKQCSKADQEITLYFVLAHPTAKRDVWNPTHYYRAKLWPKQTFGKHFDDPKSNLPALESIGSGSERSVALALQWLARCRANVDGKHTQCKDQTKNFRHPNRVLDVFTTLSTNRLKLVSPVSEVDLFSRDRDFITLSHCWGTWGAEHSPKLTSQNIRSRFSIGLDLDNTPKTFRQALEIANWFGVRWLWIDCLCIIQDSLEDWLLEASLMADNYKNALLNISADAFDDARKGCFVDRDPLDITPIETHASNLDQSWYVIPTDHHLFDWMDNAPSFSRAWIHRERQLSRRILHFTGKEIVWECCGTDKAGFASEMFANGAPFTRTFNRENKFQICDVLNEDIDPTDIHATWNDVCENLSRKRLTKATDMPIVLSSIAEEFDAIPPAGEVEYVGGLWKSEFPECLLWDSSTHFRKSEEYIAPSWSWLSVAAPVKLNHRVVPLQWWQDAVVRVEDIELELKYPNQPFGRLASGVLTMEGHLRRIRLSFKEGGKGSFDLSVYDDQTLRHIGSSWDDYIGDLCRISMDDMIDSMEFDYFCLFVTIQQWKDVDTSRSIACLLLEATEEGHNNGDTYRRIGTLDLEDL</sequence>
<protein>
    <recommendedName>
        <fullName evidence="1">Heterokaryon incompatibility domain-containing protein</fullName>
    </recommendedName>
</protein>